<keyword evidence="1" id="KW-1133">Transmembrane helix</keyword>
<feature type="transmembrane region" description="Helical" evidence="1">
    <location>
        <begin position="67"/>
        <end position="85"/>
    </location>
</feature>
<protein>
    <submittedName>
        <fullName evidence="2">Uncharacterized protein</fullName>
    </submittedName>
</protein>
<keyword evidence="1" id="KW-0472">Membrane</keyword>
<evidence type="ECO:0000313" key="2">
    <source>
        <dbReference type="EMBL" id="SEI83844.1"/>
    </source>
</evidence>
<feature type="transmembrane region" description="Helical" evidence="1">
    <location>
        <begin position="6"/>
        <end position="33"/>
    </location>
</feature>
<accession>A0A1H6U045</accession>
<dbReference type="Proteomes" id="UP000199702">
    <property type="component" value="Unassembled WGS sequence"/>
</dbReference>
<name>A0A1H6U045_9FLAO</name>
<gene>
    <name evidence="2" type="ORF">SAMN05660918_1772</name>
</gene>
<evidence type="ECO:0000313" key="3">
    <source>
        <dbReference type="Proteomes" id="UP000199702"/>
    </source>
</evidence>
<keyword evidence="1" id="KW-0812">Transmembrane</keyword>
<dbReference type="RefSeq" id="WP_091311724.1">
    <property type="nucleotide sequence ID" value="NZ_CBCSJU010000007.1"/>
</dbReference>
<sequence length="88" mass="9768">METLSIIGMIMMVLGFINAAWVGILYIISLSAFAGTKLSKKVGTANEKTDEYLEQGKSISNGLLKKLIWRLAIAFTGWLMFYIATGRF</sequence>
<evidence type="ECO:0000256" key="1">
    <source>
        <dbReference type="SAM" id="Phobius"/>
    </source>
</evidence>
<organism evidence="2 3">
    <name type="scientific">Flavobacterium terrigena</name>
    <dbReference type="NCBI Taxonomy" id="402734"/>
    <lineage>
        <taxon>Bacteria</taxon>
        <taxon>Pseudomonadati</taxon>
        <taxon>Bacteroidota</taxon>
        <taxon>Flavobacteriia</taxon>
        <taxon>Flavobacteriales</taxon>
        <taxon>Flavobacteriaceae</taxon>
        <taxon>Flavobacterium</taxon>
    </lineage>
</organism>
<keyword evidence="3" id="KW-1185">Reference proteome</keyword>
<dbReference type="OrthoDB" id="1364117at2"/>
<reference evidence="3" key="1">
    <citation type="submission" date="2016-10" db="EMBL/GenBank/DDBJ databases">
        <authorList>
            <person name="Varghese N."/>
            <person name="Submissions S."/>
        </authorList>
    </citation>
    <scope>NUCLEOTIDE SEQUENCE [LARGE SCALE GENOMIC DNA]</scope>
    <source>
        <strain evidence="3">DSM 17934</strain>
    </source>
</reference>
<dbReference type="STRING" id="402734.SAMN05660918_1772"/>
<dbReference type="AlphaFoldDB" id="A0A1H6U045"/>
<proteinExistence type="predicted"/>
<dbReference type="EMBL" id="FNYA01000003">
    <property type="protein sequence ID" value="SEI83844.1"/>
    <property type="molecule type" value="Genomic_DNA"/>
</dbReference>